<evidence type="ECO:0008006" key="4">
    <source>
        <dbReference type="Google" id="ProtNLM"/>
    </source>
</evidence>
<keyword evidence="3" id="KW-1185">Reference proteome</keyword>
<sequence length="322" mass="32552">MSRDTTLGTGTRSRCSVAAAAAVVAVAAMLVLPGTAHAAYRHRAESGYDTTSSKSVTATCGPGEELIGAGGRIRNGNGGVRLAAIVPGTTSVVVRGEAYPGHAEPWSVIAAAICAPDDGTPRVVEVSPAGSRTASCPTDLVLSGTGFDLPAGVPLAGLVPDADGASVTVRTAFHQLGTGPVAYAICVQGIRASSAIDGARYKRFATTSPGGTSSPRMVTVQREWEDEFPSMSGVGGEITALPDPADLFPAPVSDIFIDAMMPNDDGSQVTVAAVRRAAVGAGPSVGGDAAAAGNGLRSVDRHSVDDDTLWTVTGYSTDHDIY</sequence>
<feature type="signal peptide" evidence="1">
    <location>
        <begin position="1"/>
        <end position="38"/>
    </location>
</feature>
<dbReference type="RefSeq" id="WP_164449104.1">
    <property type="nucleotide sequence ID" value="NZ_SAIY01000008.1"/>
</dbReference>
<feature type="chain" id="PRO_5027089022" description="Secreted protein" evidence="1">
    <location>
        <begin position="39"/>
        <end position="322"/>
    </location>
</feature>
<name>A0A6M1LAJ3_9ACTN</name>
<dbReference type="Proteomes" id="UP000478148">
    <property type="component" value="Unassembled WGS sequence"/>
</dbReference>
<protein>
    <recommendedName>
        <fullName evidence="4">Secreted protein</fullName>
    </recommendedName>
</protein>
<comment type="caution">
    <text evidence="2">The sequence shown here is derived from an EMBL/GenBank/DDBJ whole genome shotgun (WGS) entry which is preliminary data.</text>
</comment>
<evidence type="ECO:0000313" key="3">
    <source>
        <dbReference type="Proteomes" id="UP000478148"/>
    </source>
</evidence>
<evidence type="ECO:0000256" key="1">
    <source>
        <dbReference type="SAM" id="SignalP"/>
    </source>
</evidence>
<keyword evidence="1" id="KW-0732">Signal</keyword>
<evidence type="ECO:0000313" key="2">
    <source>
        <dbReference type="EMBL" id="NGM15263.1"/>
    </source>
</evidence>
<gene>
    <name evidence="2" type="ORF">ENC19_22730</name>
</gene>
<organism evidence="2 3">
    <name type="scientific">Verrucosispora sioxanthis</name>
    <dbReference type="NCBI Taxonomy" id="2499994"/>
    <lineage>
        <taxon>Bacteria</taxon>
        <taxon>Bacillati</taxon>
        <taxon>Actinomycetota</taxon>
        <taxon>Actinomycetes</taxon>
        <taxon>Micromonosporales</taxon>
        <taxon>Micromonosporaceae</taxon>
        <taxon>Micromonospora</taxon>
    </lineage>
</organism>
<proteinExistence type="predicted"/>
<accession>A0A6M1LAJ3</accession>
<reference evidence="2 3" key="1">
    <citation type="submission" date="2020-02" db="EMBL/GenBank/DDBJ databases">
        <title>Draft Genome Sequence of Verrucosispora sp. Strain CWR15, Isolated from Gulf of Mexico Sponge.</title>
        <authorList>
            <person name="Kennedy S.J."/>
            <person name="Cella E."/>
            <person name="Azarian T."/>
            <person name="Baker B.J."/>
            <person name="Shaw L.N."/>
        </authorList>
    </citation>
    <scope>NUCLEOTIDE SEQUENCE [LARGE SCALE GENOMIC DNA]</scope>
    <source>
        <strain evidence="2 3">CWR15</strain>
    </source>
</reference>
<dbReference type="EMBL" id="SAIY01000008">
    <property type="protein sequence ID" value="NGM15263.1"/>
    <property type="molecule type" value="Genomic_DNA"/>
</dbReference>
<dbReference type="AlphaFoldDB" id="A0A6M1LAJ3"/>